<sequence>MPAPSTELAGIAVAAGIGLLVGIERERSKGDGATRAAAGVRTFLLLALTGAVAQLLGPLAVAVGGAFVALAALASYRYSRDQDPGLTTEAAMLLVYLLGVLAMQRMVLAAGLGVAVAVVLASKPRLHRFTRQVLTTQELHDILLLAAAAAIVLPLLPNRTIDPWQALNPRRLWWLVVLVMGIQAMGYVALRALGARAGLALAGLAGGFVSSTATIAAMGERSRGTPALAPACASAALLSNVGTVLQLAVVVGAFSPALLQSIAWPLVASGVVAIIAAAAWSWRALATPAAMEPGRLGRPFEPLHALAFVAIVAAALLLSAVLHAWRGDAGLVWAAGAAGLADVHAAAASLAQLVGVGQVDVAAARWPLVAALVTNSSLKLLFAFLRGGSGYGLRVLTGVAAMVVAFVLGLWLR</sequence>
<name>A0ABT0A0W5_9GAMM</name>
<feature type="transmembrane region" description="Helical" evidence="1">
    <location>
        <begin position="366"/>
        <end position="385"/>
    </location>
</feature>
<keyword evidence="1" id="KW-0812">Transmembrane</keyword>
<protein>
    <submittedName>
        <fullName evidence="4">DUF4010 domain-containing protein</fullName>
    </submittedName>
</protein>
<feature type="transmembrane region" description="Helical" evidence="1">
    <location>
        <begin position="172"/>
        <end position="190"/>
    </location>
</feature>
<proteinExistence type="predicted"/>
<dbReference type="Pfam" id="PF02308">
    <property type="entry name" value="MgtC"/>
    <property type="match status" value="1"/>
</dbReference>
<keyword evidence="1" id="KW-1133">Transmembrane helix</keyword>
<keyword evidence="5" id="KW-1185">Reference proteome</keyword>
<evidence type="ECO:0000256" key="1">
    <source>
        <dbReference type="SAM" id="Phobius"/>
    </source>
</evidence>
<gene>
    <name evidence="4" type="ORF">MQC88_01340</name>
</gene>
<organism evidence="4 5">
    <name type="scientific">Cognatiluteimonas sedimenti</name>
    <dbReference type="NCBI Taxonomy" id="2927791"/>
    <lineage>
        <taxon>Bacteria</taxon>
        <taxon>Pseudomonadati</taxon>
        <taxon>Pseudomonadota</taxon>
        <taxon>Gammaproteobacteria</taxon>
        <taxon>Lysobacterales</taxon>
        <taxon>Lysobacteraceae</taxon>
        <taxon>Cognatiluteimonas</taxon>
    </lineage>
</organism>
<dbReference type="RefSeq" id="WP_243318522.1">
    <property type="nucleotide sequence ID" value="NZ_JALGCL010000001.1"/>
</dbReference>
<feature type="domain" description="DUF4010" evidence="3">
    <location>
        <begin position="177"/>
        <end position="386"/>
    </location>
</feature>
<feature type="transmembrane region" description="Helical" evidence="1">
    <location>
        <begin position="262"/>
        <end position="282"/>
    </location>
</feature>
<feature type="transmembrane region" description="Helical" evidence="1">
    <location>
        <begin position="43"/>
        <end position="73"/>
    </location>
</feature>
<keyword evidence="1" id="KW-0472">Membrane</keyword>
<feature type="transmembrane region" description="Helical" evidence="1">
    <location>
        <begin position="6"/>
        <end position="23"/>
    </location>
</feature>
<feature type="transmembrane region" description="Helical" evidence="1">
    <location>
        <begin position="93"/>
        <end position="121"/>
    </location>
</feature>
<feature type="transmembrane region" description="Helical" evidence="1">
    <location>
        <begin position="391"/>
        <end position="412"/>
    </location>
</feature>
<accession>A0ABT0A0W5</accession>
<dbReference type="PANTHER" id="PTHR39084:SF1">
    <property type="entry name" value="DUF4010 DOMAIN-CONTAINING PROTEIN"/>
    <property type="match status" value="1"/>
</dbReference>
<dbReference type="PANTHER" id="PTHR39084">
    <property type="entry name" value="MEMBRANE PROTEIN-RELATED"/>
    <property type="match status" value="1"/>
</dbReference>
<comment type="caution">
    <text evidence="4">The sequence shown here is derived from an EMBL/GenBank/DDBJ whole genome shotgun (WGS) entry which is preliminary data.</text>
</comment>
<feature type="transmembrane region" description="Helical" evidence="1">
    <location>
        <begin position="142"/>
        <end position="160"/>
    </location>
</feature>
<evidence type="ECO:0000313" key="5">
    <source>
        <dbReference type="Proteomes" id="UP001165423"/>
    </source>
</evidence>
<evidence type="ECO:0000259" key="3">
    <source>
        <dbReference type="Pfam" id="PF13194"/>
    </source>
</evidence>
<evidence type="ECO:0000259" key="2">
    <source>
        <dbReference type="Pfam" id="PF02308"/>
    </source>
</evidence>
<dbReference type="Pfam" id="PF13194">
    <property type="entry name" value="DUF4010"/>
    <property type="match status" value="1"/>
</dbReference>
<feature type="transmembrane region" description="Helical" evidence="1">
    <location>
        <begin position="303"/>
        <end position="325"/>
    </location>
</feature>
<evidence type="ECO:0000313" key="4">
    <source>
        <dbReference type="EMBL" id="MCJ0824616.1"/>
    </source>
</evidence>
<dbReference type="InterPro" id="IPR025105">
    <property type="entry name" value="DUF4010"/>
</dbReference>
<dbReference type="InterPro" id="IPR049177">
    <property type="entry name" value="MgtC_SapB_SrpB_YhiD_N"/>
</dbReference>
<dbReference type="Proteomes" id="UP001165423">
    <property type="component" value="Unassembled WGS sequence"/>
</dbReference>
<reference evidence="4 5" key="1">
    <citation type="submission" date="2022-03" db="EMBL/GenBank/DDBJ databases">
        <title>Luteimonas soily sp. nov., a novel bacterium isolated from the soil.</title>
        <authorList>
            <person name="Zhang X."/>
        </authorList>
    </citation>
    <scope>NUCLEOTIDE SEQUENCE [LARGE SCALE GENOMIC DNA]</scope>
    <source>
        <strain evidence="4 5">50</strain>
    </source>
</reference>
<feature type="transmembrane region" description="Helical" evidence="1">
    <location>
        <begin position="331"/>
        <end position="354"/>
    </location>
</feature>
<dbReference type="EMBL" id="JALGCL010000001">
    <property type="protein sequence ID" value="MCJ0824616.1"/>
    <property type="molecule type" value="Genomic_DNA"/>
</dbReference>
<feature type="transmembrane region" description="Helical" evidence="1">
    <location>
        <begin position="197"/>
        <end position="218"/>
    </location>
</feature>
<feature type="domain" description="MgtC/SapB/SrpB/YhiD N-terminal" evidence="2">
    <location>
        <begin position="12"/>
        <end position="128"/>
    </location>
</feature>